<evidence type="ECO:0000313" key="2">
    <source>
        <dbReference type="EMBL" id="KAL3290023.1"/>
    </source>
</evidence>
<organism evidence="2 3">
    <name type="scientific">Cryptolaemus montrouzieri</name>
    <dbReference type="NCBI Taxonomy" id="559131"/>
    <lineage>
        <taxon>Eukaryota</taxon>
        <taxon>Metazoa</taxon>
        <taxon>Ecdysozoa</taxon>
        <taxon>Arthropoda</taxon>
        <taxon>Hexapoda</taxon>
        <taxon>Insecta</taxon>
        <taxon>Pterygota</taxon>
        <taxon>Neoptera</taxon>
        <taxon>Endopterygota</taxon>
        <taxon>Coleoptera</taxon>
        <taxon>Polyphaga</taxon>
        <taxon>Cucujiformia</taxon>
        <taxon>Coccinelloidea</taxon>
        <taxon>Coccinellidae</taxon>
        <taxon>Scymninae</taxon>
        <taxon>Scymnini</taxon>
        <taxon>Cryptolaemus</taxon>
    </lineage>
</organism>
<sequence>MIKKNKLIKKLKNLKKERGDKRIRVMGNQFHKLHDSLVNYTGLQFENAEIEMLEKGLKHSPYLNSKREENLVKFAAEVELTIKNFLNNYVETEDLIKPLIRKEHHSTKVNTCLTKEGALNDSHQIHSEETERRETDNNQSR</sequence>
<protein>
    <submittedName>
        <fullName evidence="2">Uncharacterized protein</fullName>
    </submittedName>
</protein>
<feature type="compositionally biased region" description="Basic and acidic residues" evidence="1">
    <location>
        <begin position="123"/>
        <end position="141"/>
    </location>
</feature>
<keyword evidence="3" id="KW-1185">Reference proteome</keyword>
<name>A0ABD2PG96_9CUCU</name>
<accession>A0ABD2PG96</accession>
<proteinExistence type="predicted"/>
<evidence type="ECO:0000313" key="3">
    <source>
        <dbReference type="Proteomes" id="UP001516400"/>
    </source>
</evidence>
<dbReference type="AlphaFoldDB" id="A0ABD2PG96"/>
<dbReference type="Proteomes" id="UP001516400">
    <property type="component" value="Unassembled WGS sequence"/>
</dbReference>
<dbReference type="EMBL" id="JABFTP020000186">
    <property type="protein sequence ID" value="KAL3290023.1"/>
    <property type="molecule type" value="Genomic_DNA"/>
</dbReference>
<feature type="region of interest" description="Disordered" evidence="1">
    <location>
        <begin position="115"/>
        <end position="141"/>
    </location>
</feature>
<evidence type="ECO:0000256" key="1">
    <source>
        <dbReference type="SAM" id="MobiDB-lite"/>
    </source>
</evidence>
<gene>
    <name evidence="2" type="ORF">HHI36_023395</name>
</gene>
<reference evidence="2 3" key="1">
    <citation type="journal article" date="2021" name="BMC Biol.">
        <title>Horizontally acquired antibacterial genes associated with adaptive radiation of ladybird beetles.</title>
        <authorList>
            <person name="Li H.S."/>
            <person name="Tang X.F."/>
            <person name="Huang Y.H."/>
            <person name="Xu Z.Y."/>
            <person name="Chen M.L."/>
            <person name="Du X.Y."/>
            <person name="Qiu B.Y."/>
            <person name="Chen P.T."/>
            <person name="Zhang W."/>
            <person name="Slipinski A."/>
            <person name="Escalona H.E."/>
            <person name="Waterhouse R.M."/>
            <person name="Zwick A."/>
            <person name="Pang H."/>
        </authorList>
    </citation>
    <scope>NUCLEOTIDE SEQUENCE [LARGE SCALE GENOMIC DNA]</scope>
    <source>
        <strain evidence="2">SYSU2018</strain>
    </source>
</reference>
<comment type="caution">
    <text evidence="2">The sequence shown here is derived from an EMBL/GenBank/DDBJ whole genome shotgun (WGS) entry which is preliminary data.</text>
</comment>